<protein>
    <recommendedName>
        <fullName evidence="2">KIB1-4 beta-propeller domain-containing protein</fullName>
    </recommendedName>
</protein>
<dbReference type="InterPro" id="IPR005174">
    <property type="entry name" value="KIB1-4_b-propeller"/>
</dbReference>
<dbReference type="PANTHER" id="PTHR45560">
    <property type="entry name" value="OS04G0163150 PROTEIN-RELATED"/>
    <property type="match status" value="1"/>
</dbReference>
<gene>
    <name evidence="3" type="ORF">C2845_PM16G22270</name>
</gene>
<reference evidence="4" key="1">
    <citation type="journal article" date="2019" name="Nat. Commun.">
        <title>The genome of broomcorn millet.</title>
        <authorList>
            <person name="Zou C."/>
            <person name="Miki D."/>
            <person name="Li D."/>
            <person name="Tang Q."/>
            <person name="Xiao L."/>
            <person name="Rajput S."/>
            <person name="Deng P."/>
            <person name="Jia W."/>
            <person name="Huang R."/>
            <person name="Zhang M."/>
            <person name="Sun Y."/>
            <person name="Hu J."/>
            <person name="Fu X."/>
            <person name="Schnable P.S."/>
            <person name="Li F."/>
            <person name="Zhang H."/>
            <person name="Feng B."/>
            <person name="Zhu X."/>
            <person name="Liu R."/>
            <person name="Schnable J.C."/>
            <person name="Zhu J.-K."/>
            <person name="Zhang H."/>
        </authorList>
    </citation>
    <scope>NUCLEOTIDE SEQUENCE [LARGE SCALE GENOMIC DNA]</scope>
</reference>
<name>A0A3L6PX87_PANMI</name>
<keyword evidence="4" id="KW-1185">Reference proteome</keyword>
<dbReference type="STRING" id="4540.A0A3L6PX87"/>
<evidence type="ECO:0000259" key="2">
    <source>
        <dbReference type="Pfam" id="PF03478"/>
    </source>
</evidence>
<evidence type="ECO:0000313" key="3">
    <source>
        <dbReference type="EMBL" id="RLM65286.1"/>
    </source>
</evidence>
<comment type="caution">
    <text evidence="3">The sequence shown here is derived from an EMBL/GenBank/DDBJ whole genome shotgun (WGS) entry which is preliminary data.</text>
</comment>
<feature type="compositionally biased region" description="Basic residues" evidence="1">
    <location>
        <begin position="33"/>
        <end position="43"/>
    </location>
</feature>
<accession>A0A3L6PX87</accession>
<dbReference type="Proteomes" id="UP000275267">
    <property type="component" value="Unassembled WGS sequence"/>
</dbReference>
<feature type="domain" description="KIB1-4 beta-propeller" evidence="2">
    <location>
        <begin position="70"/>
        <end position="122"/>
    </location>
</feature>
<dbReference type="Pfam" id="PF03478">
    <property type="entry name" value="Beta-prop_KIB1-4"/>
    <property type="match status" value="1"/>
</dbReference>
<feature type="region of interest" description="Disordered" evidence="1">
    <location>
        <begin position="1"/>
        <end position="55"/>
    </location>
</feature>
<evidence type="ECO:0000313" key="4">
    <source>
        <dbReference type="Proteomes" id="UP000275267"/>
    </source>
</evidence>
<evidence type="ECO:0000256" key="1">
    <source>
        <dbReference type="SAM" id="MobiDB-lite"/>
    </source>
</evidence>
<dbReference type="OrthoDB" id="1523976at2759"/>
<dbReference type="PANTHER" id="PTHR45560:SF3">
    <property type="entry name" value="DUF295 DOMAIN-CONTAINING PROTEIN"/>
    <property type="match status" value="1"/>
</dbReference>
<dbReference type="AlphaFoldDB" id="A0A3L6PX87"/>
<sequence length="129" mass="13974">MGRPPAGAVRPRRGPPRRLQRPPLPRRLQVLGRRVRGGSRRLRSGAPTVLTSAPDGDKAATFALNDVSSGKSFHAEAEGLRNRWWVGAKDGWLVTMDAGFDVELLNPATGDGVRLPSFTTIPRATIDRG</sequence>
<feature type="compositionally biased region" description="Basic residues" evidence="1">
    <location>
        <begin position="10"/>
        <end position="20"/>
    </location>
</feature>
<dbReference type="EMBL" id="PQIB02000015">
    <property type="protein sequence ID" value="RLM65286.1"/>
    <property type="molecule type" value="Genomic_DNA"/>
</dbReference>
<organism evidence="3 4">
    <name type="scientific">Panicum miliaceum</name>
    <name type="common">Proso millet</name>
    <name type="synonym">Broomcorn millet</name>
    <dbReference type="NCBI Taxonomy" id="4540"/>
    <lineage>
        <taxon>Eukaryota</taxon>
        <taxon>Viridiplantae</taxon>
        <taxon>Streptophyta</taxon>
        <taxon>Embryophyta</taxon>
        <taxon>Tracheophyta</taxon>
        <taxon>Spermatophyta</taxon>
        <taxon>Magnoliopsida</taxon>
        <taxon>Liliopsida</taxon>
        <taxon>Poales</taxon>
        <taxon>Poaceae</taxon>
        <taxon>PACMAD clade</taxon>
        <taxon>Panicoideae</taxon>
        <taxon>Panicodae</taxon>
        <taxon>Paniceae</taxon>
        <taxon>Panicinae</taxon>
        <taxon>Panicum</taxon>
        <taxon>Panicum sect. Panicum</taxon>
    </lineage>
</organism>
<proteinExistence type="predicted"/>